<evidence type="ECO:0000313" key="1">
    <source>
        <dbReference type="EMBL" id="CAD8883018.1"/>
    </source>
</evidence>
<dbReference type="EMBL" id="HBFR01014003">
    <property type="protein sequence ID" value="CAD8883018.1"/>
    <property type="molecule type" value="Transcribed_RNA"/>
</dbReference>
<gene>
    <name evidence="1" type="ORF">CHYS00102_LOCUS10213</name>
</gene>
<sequence length="106" mass="12609">MFNTRFQQLILLKYLQCNYVFGLFFSRQIYCTKFSSPQRFADLKILKRVLLSFLRSLDDMCIVFLMDVALIRQRHTLRSGFQEGLDLVVNTIRTDVGSIFWRRVTS</sequence>
<name>A0A7S1BD11_9STRA</name>
<proteinExistence type="predicted"/>
<protein>
    <submittedName>
        <fullName evidence="1">Uncharacterized protein</fullName>
    </submittedName>
</protein>
<organism evidence="1">
    <name type="scientific">Corethron hystrix</name>
    <dbReference type="NCBI Taxonomy" id="216773"/>
    <lineage>
        <taxon>Eukaryota</taxon>
        <taxon>Sar</taxon>
        <taxon>Stramenopiles</taxon>
        <taxon>Ochrophyta</taxon>
        <taxon>Bacillariophyta</taxon>
        <taxon>Coscinodiscophyceae</taxon>
        <taxon>Corethrophycidae</taxon>
        <taxon>Corethrales</taxon>
        <taxon>Corethraceae</taxon>
        <taxon>Corethron</taxon>
    </lineage>
</organism>
<dbReference type="AlphaFoldDB" id="A0A7S1BD11"/>
<reference evidence="1" key="1">
    <citation type="submission" date="2021-01" db="EMBL/GenBank/DDBJ databases">
        <authorList>
            <person name="Corre E."/>
            <person name="Pelletier E."/>
            <person name="Niang G."/>
            <person name="Scheremetjew M."/>
            <person name="Finn R."/>
            <person name="Kale V."/>
            <person name="Holt S."/>
            <person name="Cochrane G."/>
            <person name="Meng A."/>
            <person name="Brown T."/>
            <person name="Cohen L."/>
        </authorList>
    </citation>
    <scope>NUCLEOTIDE SEQUENCE</scope>
    <source>
        <strain evidence="1">308</strain>
    </source>
</reference>
<accession>A0A7S1BD11</accession>